<evidence type="ECO:0008006" key="3">
    <source>
        <dbReference type="Google" id="ProtNLM"/>
    </source>
</evidence>
<protein>
    <recommendedName>
        <fullName evidence="3">Pentatricopeptide repeat-containing protein</fullName>
    </recommendedName>
</protein>
<gene>
    <name evidence="1" type="ORF">N7G274_000485</name>
</gene>
<sequence>MLRLSLRPARPYNVQLGIYRACCANPPATQLRRPFTSTCSRSDDKSDQPAIKWYEQLLPWSSKRRRVDPNSHDVEVSEEARAIQAEIDQLDADLREMENPSGGRTFIEPILADLPKEDQQRIREAIRQDELEEARKASKKALLKRELQKYLPQKRELEIRWELPPQQKNHLRKLNVNIYKASTNLTDKDTRKKLWQSYIRCKAFLPPFLHLVPEKAWTVLCASQQSMITEDPTWASHLVTLCEDMLKAGKQLDVYERLLYTEALRHESRHDEAIAQWQELGKKLRDDRQALEEYELLGVRLFASQGDPEKAEKIALSFLRKGHQEESRILIPILNAWAQRRDDTGFKHAWVLYLRFKAQIGINITMEDYDNIILSFLNTGNPNFALAVFKDMMLTGKETDQGSLELYTKALGFMGNAQPDAATVNDLNKIALTGLTILPKRLQNKFFFGSWLKKLLGIGAIDAAASVIELMYERGVRPDAKHLNGIIGAWLRSGTARARDAAEKMAWAMVHERFDLVCKRRKRNEIDSTAFLSVSGLTIPRHLRRTVAPATVETFALLLQHYARRSQDDNVQLVQECLSVAEIKPNTHLINHLLYMDLRKGRHQAAFKRYKETLGLQQKPDLETFACLWDCEKAHLDSLAIHRNDSFPGPRKLMCDMMDWFSELSTRARERERARQEFSKDMYDQIIRCMCMFSDLEGTIVALYAMKESFGFYPDKDTARMVSLQVAQMGIGEKEARIASRRSRRKGRNPLRQANLAKIAQVFSIIAKQRNQLLEEHGLARLGQCDDEVQKEEGLFILAEFLRTVLRRAAVDEDLVESNIEKAAWEMGASGTRMEDPLPSYSVKY</sequence>
<evidence type="ECO:0000313" key="1">
    <source>
        <dbReference type="EMBL" id="KAL2048573.1"/>
    </source>
</evidence>
<dbReference type="PANTHER" id="PTHR47930">
    <property type="entry name" value="YALI0C12947P"/>
    <property type="match status" value="1"/>
</dbReference>
<dbReference type="Gene3D" id="1.25.40.10">
    <property type="entry name" value="Tetratricopeptide repeat domain"/>
    <property type="match status" value="2"/>
</dbReference>
<comment type="caution">
    <text evidence="1">The sequence shown here is derived from an EMBL/GenBank/DDBJ whole genome shotgun (WGS) entry which is preliminary data.</text>
</comment>
<organism evidence="1 2">
    <name type="scientific">Stereocaulon virgatum</name>
    <dbReference type="NCBI Taxonomy" id="373712"/>
    <lineage>
        <taxon>Eukaryota</taxon>
        <taxon>Fungi</taxon>
        <taxon>Dikarya</taxon>
        <taxon>Ascomycota</taxon>
        <taxon>Pezizomycotina</taxon>
        <taxon>Lecanoromycetes</taxon>
        <taxon>OSLEUM clade</taxon>
        <taxon>Lecanoromycetidae</taxon>
        <taxon>Lecanorales</taxon>
        <taxon>Lecanorineae</taxon>
        <taxon>Stereocaulaceae</taxon>
        <taxon>Stereocaulon</taxon>
    </lineage>
</organism>
<dbReference type="InterPro" id="IPR011990">
    <property type="entry name" value="TPR-like_helical_dom_sf"/>
</dbReference>
<name>A0ABR4ATV7_9LECA</name>
<accession>A0ABR4ATV7</accession>
<dbReference type="Proteomes" id="UP001590950">
    <property type="component" value="Unassembled WGS sequence"/>
</dbReference>
<keyword evidence="2" id="KW-1185">Reference proteome</keyword>
<dbReference type="PANTHER" id="PTHR47930:SF2">
    <property type="entry name" value="PENTATRICOPEPTIDE REPEAT PROTEIN (AFU_ORTHOLOGUE AFUA_8G04250)"/>
    <property type="match status" value="1"/>
</dbReference>
<dbReference type="EMBL" id="JBEFKJ010000001">
    <property type="protein sequence ID" value="KAL2048573.1"/>
    <property type="molecule type" value="Genomic_DNA"/>
</dbReference>
<evidence type="ECO:0000313" key="2">
    <source>
        <dbReference type="Proteomes" id="UP001590950"/>
    </source>
</evidence>
<proteinExistence type="predicted"/>
<reference evidence="1 2" key="1">
    <citation type="submission" date="2024-09" db="EMBL/GenBank/DDBJ databases">
        <title>Rethinking Asexuality: The Enigmatic Case of Functional Sexual Genes in Lepraria (Stereocaulaceae).</title>
        <authorList>
            <person name="Doellman M."/>
            <person name="Sun Y."/>
            <person name="Barcenas-Pena A."/>
            <person name="Lumbsch H.T."/>
            <person name="Grewe F."/>
        </authorList>
    </citation>
    <scope>NUCLEOTIDE SEQUENCE [LARGE SCALE GENOMIC DNA]</scope>
    <source>
        <strain evidence="1 2">Mercado 3170</strain>
    </source>
</reference>